<sequence>MAAVLMWSQCSVSYPCSTMRGPSPLSPSHAITAITRHAASLPPPYHRPAASLPPPYHRPAAAPPSPPQPSTFISVYPPPPPSSCLFPFVPRHVFLCSSSSFKLLVGFFSSTASSFDHLLLLSLTWFFPPSSFPSPSPSPAPPSPAAGGRVASPRAVHQRSRHDRPLPLISLFTPTAICYFVIILKTT</sequence>
<proteinExistence type="predicted"/>
<gene>
    <name evidence="3" type="ORF">E2C01_060273</name>
</gene>
<keyword evidence="2" id="KW-1133">Transmembrane helix</keyword>
<keyword evidence="4" id="KW-1185">Reference proteome</keyword>
<keyword evidence="2" id="KW-0472">Membrane</keyword>
<dbReference type="EMBL" id="VSRR010024321">
    <property type="protein sequence ID" value="MPC66128.1"/>
    <property type="molecule type" value="Genomic_DNA"/>
</dbReference>
<dbReference type="AlphaFoldDB" id="A0A5B7HAX9"/>
<accession>A0A5B7HAX9</accession>
<comment type="caution">
    <text evidence="3">The sequence shown here is derived from an EMBL/GenBank/DDBJ whole genome shotgun (WGS) entry which is preliminary data.</text>
</comment>
<keyword evidence="2" id="KW-0812">Transmembrane</keyword>
<evidence type="ECO:0000313" key="3">
    <source>
        <dbReference type="EMBL" id="MPC66128.1"/>
    </source>
</evidence>
<reference evidence="3 4" key="1">
    <citation type="submission" date="2019-05" db="EMBL/GenBank/DDBJ databases">
        <title>Another draft genome of Portunus trituberculatus and its Hox gene families provides insights of decapod evolution.</title>
        <authorList>
            <person name="Jeong J.-H."/>
            <person name="Song I."/>
            <person name="Kim S."/>
            <person name="Choi T."/>
            <person name="Kim D."/>
            <person name="Ryu S."/>
            <person name="Kim W."/>
        </authorList>
    </citation>
    <scope>NUCLEOTIDE SEQUENCE [LARGE SCALE GENOMIC DNA]</scope>
    <source>
        <tissue evidence="3">Muscle</tissue>
    </source>
</reference>
<evidence type="ECO:0000256" key="2">
    <source>
        <dbReference type="SAM" id="Phobius"/>
    </source>
</evidence>
<dbReference type="Proteomes" id="UP000324222">
    <property type="component" value="Unassembled WGS sequence"/>
</dbReference>
<evidence type="ECO:0000313" key="4">
    <source>
        <dbReference type="Proteomes" id="UP000324222"/>
    </source>
</evidence>
<feature type="transmembrane region" description="Helical" evidence="2">
    <location>
        <begin position="166"/>
        <end position="184"/>
    </location>
</feature>
<protein>
    <submittedName>
        <fullName evidence="3">Uncharacterized protein</fullName>
    </submittedName>
</protein>
<organism evidence="3 4">
    <name type="scientific">Portunus trituberculatus</name>
    <name type="common">Swimming crab</name>
    <name type="synonym">Neptunus trituberculatus</name>
    <dbReference type="NCBI Taxonomy" id="210409"/>
    <lineage>
        <taxon>Eukaryota</taxon>
        <taxon>Metazoa</taxon>
        <taxon>Ecdysozoa</taxon>
        <taxon>Arthropoda</taxon>
        <taxon>Crustacea</taxon>
        <taxon>Multicrustacea</taxon>
        <taxon>Malacostraca</taxon>
        <taxon>Eumalacostraca</taxon>
        <taxon>Eucarida</taxon>
        <taxon>Decapoda</taxon>
        <taxon>Pleocyemata</taxon>
        <taxon>Brachyura</taxon>
        <taxon>Eubrachyura</taxon>
        <taxon>Portunoidea</taxon>
        <taxon>Portunidae</taxon>
        <taxon>Portuninae</taxon>
        <taxon>Portunus</taxon>
    </lineage>
</organism>
<evidence type="ECO:0000256" key="1">
    <source>
        <dbReference type="SAM" id="MobiDB-lite"/>
    </source>
</evidence>
<feature type="region of interest" description="Disordered" evidence="1">
    <location>
        <begin position="136"/>
        <end position="161"/>
    </location>
</feature>
<name>A0A5B7HAX9_PORTR</name>